<comment type="pathway">
    <text evidence="5">Cofactor biosynthesis; pyridoxine 5'-phosphate biosynthesis; pyridoxine 5'-phosphate from D-erythrose 4-phosphate: step 2/5.</text>
</comment>
<dbReference type="PANTHER" id="PTHR42938">
    <property type="entry name" value="FORMATE DEHYDROGENASE 1"/>
    <property type="match status" value="1"/>
</dbReference>
<keyword evidence="9" id="KW-1185">Reference proteome</keyword>
<feature type="binding site" evidence="5">
    <location>
        <position position="45"/>
    </location>
    <ligand>
        <name>substrate</name>
    </ligand>
</feature>
<dbReference type="InterPro" id="IPR024531">
    <property type="entry name" value="Erythronate-4-P_DHase_dimer"/>
</dbReference>
<feature type="active site" evidence="5">
    <location>
        <position position="208"/>
    </location>
</feature>
<evidence type="ECO:0000259" key="6">
    <source>
        <dbReference type="Pfam" id="PF02826"/>
    </source>
</evidence>
<dbReference type="InterPro" id="IPR036291">
    <property type="entry name" value="NAD(P)-bd_dom_sf"/>
</dbReference>
<dbReference type="Pfam" id="PF02826">
    <property type="entry name" value="2-Hacid_dh_C"/>
    <property type="match status" value="1"/>
</dbReference>
<keyword evidence="3 5" id="KW-0520">NAD</keyword>
<dbReference type="Gene3D" id="3.40.50.720">
    <property type="entry name" value="NAD(P)-binding Rossmann-like Domain"/>
    <property type="match status" value="2"/>
</dbReference>
<dbReference type="Gene3D" id="3.30.1370.170">
    <property type="match status" value="1"/>
</dbReference>
<comment type="subcellular location">
    <subcellularLocation>
        <location evidence="5">Cytoplasm</location>
    </subcellularLocation>
</comment>
<feature type="binding site" evidence="5">
    <location>
        <position position="232"/>
    </location>
    <ligand>
        <name>NAD(+)</name>
        <dbReference type="ChEBI" id="CHEBI:57540"/>
    </ligand>
</feature>
<dbReference type="GO" id="GO:0033711">
    <property type="term" value="F:4-phosphoerythronate dehydrogenase activity"/>
    <property type="evidence" value="ECO:0007669"/>
    <property type="project" value="UniProtKB-EC"/>
</dbReference>
<evidence type="ECO:0000256" key="2">
    <source>
        <dbReference type="ARBA" id="ARBA00023002"/>
    </source>
</evidence>
<proteinExistence type="inferred from homology"/>
<evidence type="ECO:0000313" key="8">
    <source>
        <dbReference type="EMBL" id="MFC6440499.1"/>
    </source>
</evidence>
<evidence type="ECO:0000259" key="7">
    <source>
        <dbReference type="Pfam" id="PF11890"/>
    </source>
</evidence>
<feature type="domain" description="Erythronate-4-phosphate dehydrogenase dimerisation" evidence="7">
    <location>
        <begin position="290"/>
        <end position="368"/>
    </location>
</feature>
<dbReference type="Proteomes" id="UP001596364">
    <property type="component" value="Unassembled WGS sequence"/>
</dbReference>
<evidence type="ECO:0000256" key="4">
    <source>
        <dbReference type="ARBA" id="ARBA00023096"/>
    </source>
</evidence>
<dbReference type="InterPro" id="IPR006140">
    <property type="entry name" value="D-isomer_DH_NAD-bd"/>
</dbReference>
<gene>
    <name evidence="5" type="primary">pdxB</name>
    <name evidence="8" type="ORF">ACFP85_10110</name>
</gene>
<comment type="similarity">
    <text evidence="5">Belongs to the D-isomer specific 2-hydroxyacid dehydrogenase family. PdxB subfamily.</text>
</comment>
<sequence>MTIFYETSMPYADAFFACLGPCQGFSGGSVTPADLRYASMLLVRSTTKVDEALIGQCEKLRFVATATAGFNHLDLDYLRKRNIPAYVAAGCNAVSVAEYVLSALVQSAGRLQWQWRDKTVGIVGAGQVGSALAARLEALGVRYLLCDPPKQAAGDNREFVTMDAIMQCDVITLHTPLVKNGDHPTLHLFDATRLAQLSSNQLLINASRGEVVDNRALLAAFESGRKLNVILDVWEREPDIDTRLIPHVIFASAHIAGHSIEGKARGTEMVYQAACEQLAMEANLSLADFLPPAQPECFTLQDPQPADIDRLICAVYDISQDDLRFRQQMRNASDFSALRKHYPIRRECSAYRLNAGKNSVSQALYGLGFQPV</sequence>
<keyword evidence="2 5" id="KW-0560">Oxidoreductase</keyword>
<comment type="function">
    <text evidence="5">Catalyzes the oxidation of erythronate-4-phosphate to 3-hydroxy-2-oxo-4-phosphonooxybutanoate.</text>
</comment>
<feature type="binding site" evidence="5">
    <location>
        <begin position="127"/>
        <end position="128"/>
    </location>
    <ligand>
        <name>NAD(+)</name>
        <dbReference type="ChEBI" id="CHEBI:57540"/>
    </ligand>
</feature>
<evidence type="ECO:0000256" key="1">
    <source>
        <dbReference type="ARBA" id="ARBA00022490"/>
    </source>
</evidence>
<organism evidence="8 9">
    <name type="scientific">Pseudobowmanella zhangzhouensis</name>
    <dbReference type="NCBI Taxonomy" id="1537679"/>
    <lineage>
        <taxon>Bacteria</taxon>
        <taxon>Pseudomonadati</taxon>
        <taxon>Pseudomonadota</taxon>
        <taxon>Gammaproteobacteria</taxon>
        <taxon>Alteromonadales</taxon>
        <taxon>Alteromonadaceae</taxon>
    </lineage>
</organism>
<evidence type="ECO:0000256" key="5">
    <source>
        <dbReference type="HAMAP-Rule" id="MF_01825"/>
    </source>
</evidence>
<dbReference type="EC" id="1.1.1.290" evidence="5"/>
<comment type="subunit">
    <text evidence="5">Homodimer.</text>
</comment>
<feature type="binding site" evidence="5">
    <location>
        <position position="175"/>
    </location>
    <ligand>
        <name>NAD(+)</name>
        <dbReference type="ChEBI" id="CHEBI:57540"/>
    </ligand>
</feature>
<comment type="catalytic activity">
    <reaction evidence="5">
        <text>4-phospho-D-erythronate + NAD(+) = (R)-3-hydroxy-2-oxo-4-phosphooxybutanoate + NADH + H(+)</text>
        <dbReference type="Rhea" id="RHEA:18829"/>
        <dbReference type="ChEBI" id="CHEBI:15378"/>
        <dbReference type="ChEBI" id="CHEBI:57540"/>
        <dbReference type="ChEBI" id="CHEBI:57945"/>
        <dbReference type="ChEBI" id="CHEBI:58538"/>
        <dbReference type="ChEBI" id="CHEBI:58766"/>
        <dbReference type="EC" id="1.1.1.290"/>
    </reaction>
</comment>
<feature type="binding site" evidence="5">
    <location>
        <position position="67"/>
    </location>
    <ligand>
        <name>substrate</name>
    </ligand>
</feature>
<dbReference type="RefSeq" id="WP_131258294.1">
    <property type="nucleotide sequence ID" value="NZ_JBHSUS010000001.1"/>
</dbReference>
<dbReference type="InterPro" id="IPR038251">
    <property type="entry name" value="PdxB_dimer_sf"/>
</dbReference>
<feature type="binding site" evidence="5">
    <location>
        <position position="257"/>
    </location>
    <ligand>
        <name>NAD(+)</name>
        <dbReference type="ChEBI" id="CHEBI:57540"/>
    </ligand>
</feature>
<dbReference type="CDD" id="cd12158">
    <property type="entry name" value="ErythrP_dh"/>
    <property type="match status" value="1"/>
</dbReference>
<dbReference type="EMBL" id="JBHSUS010000001">
    <property type="protein sequence ID" value="MFC6440499.1"/>
    <property type="molecule type" value="Genomic_DNA"/>
</dbReference>
<accession>A0ABW1XKB9</accession>
<feature type="active site" description="Proton donor" evidence="5">
    <location>
        <position position="254"/>
    </location>
</feature>
<comment type="caution">
    <text evidence="5">Lacks conserved residue(s) required for the propagation of feature annotation.</text>
</comment>
<dbReference type="InterPro" id="IPR020921">
    <property type="entry name" value="Erythronate-4-P_DHase"/>
</dbReference>
<dbReference type="SUPFAM" id="SSF52283">
    <property type="entry name" value="Formate/glycerate dehydrogenase catalytic domain-like"/>
    <property type="match status" value="1"/>
</dbReference>
<evidence type="ECO:0000256" key="3">
    <source>
        <dbReference type="ARBA" id="ARBA00023027"/>
    </source>
</evidence>
<name>A0ABW1XKB9_9ALTE</name>
<dbReference type="HAMAP" id="MF_01825">
    <property type="entry name" value="PdxB"/>
    <property type="match status" value="1"/>
</dbReference>
<dbReference type="Pfam" id="PF11890">
    <property type="entry name" value="DUF3410"/>
    <property type="match status" value="1"/>
</dbReference>
<comment type="caution">
    <text evidence="8">The sequence shown here is derived from an EMBL/GenBank/DDBJ whole genome shotgun (WGS) entry which is preliminary data.</text>
</comment>
<feature type="active site" evidence="5">
    <location>
        <position position="237"/>
    </location>
</feature>
<protein>
    <recommendedName>
        <fullName evidence="5">Erythronate-4-phosphate dehydrogenase</fullName>
        <ecNumber evidence="5">1.1.1.290</ecNumber>
    </recommendedName>
</protein>
<keyword evidence="1 5" id="KW-0963">Cytoplasm</keyword>
<feature type="binding site" evidence="5">
    <location>
        <position position="147"/>
    </location>
    <ligand>
        <name>NAD(+)</name>
        <dbReference type="ChEBI" id="CHEBI:57540"/>
    </ligand>
</feature>
<reference evidence="9" key="1">
    <citation type="journal article" date="2019" name="Int. J. Syst. Evol. Microbiol.">
        <title>The Global Catalogue of Microorganisms (GCM) 10K type strain sequencing project: providing services to taxonomists for standard genome sequencing and annotation.</title>
        <authorList>
            <consortium name="The Broad Institute Genomics Platform"/>
            <consortium name="The Broad Institute Genome Sequencing Center for Infectious Disease"/>
            <person name="Wu L."/>
            <person name="Ma J."/>
        </authorList>
    </citation>
    <scope>NUCLEOTIDE SEQUENCE [LARGE SCALE GENOMIC DNA]</scope>
    <source>
        <strain evidence="9">CGMCC 1.16031</strain>
    </source>
</reference>
<keyword evidence="4 5" id="KW-0664">Pyridoxine biosynthesis</keyword>
<dbReference type="SUPFAM" id="SSF51735">
    <property type="entry name" value="NAD(P)-binding Rossmann-fold domains"/>
    <property type="match status" value="1"/>
</dbReference>
<dbReference type="PANTHER" id="PTHR42938:SF9">
    <property type="entry name" value="FORMATE DEHYDROGENASE 1"/>
    <property type="match status" value="1"/>
</dbReference>
<feature type="binding site" evidence="5">
    <location>
        <begin position="206"/>
        <end position="208"/>
    </location>
    <ligand>
        <name>NAD(+)</name>
        <dbReference type="ChEBI" id="CHEBI:57540"/>
    </ligand>
</feature>
<evidence type="ECO:0000313" key="9">
    <source>
        <dbReference type="Proteomes" id="UP001596364"/>
    </source>
</evidence>
<feature type="domain" description="D-isomer specific 2-hydroxyacid dehydrogenase NAD-binding" evidence="6">
    <location>
        <begin position="111"/>
        <end position="249"/>
    </location>
</feature>